<name>A0A6I6UMD5_9BACI</name>
<dbReference type="KEGG" id="bvq:FHE72_16775"/>
<organism evidence="2 3">
    <name type="scientific">Rossellomorea vietnamensis</name>
    <dbReference type="NCBI Taxonomy" id="218284"/>
    <lineage>
        <taxon>Bacteria</taxon>
        <taxon>Bacillati</taxon>
        <taxon>Bacillota</taxon>
        <taxon>Bacilli</taxon>
        <taxon>Bacillales</taxon>
        <taxon>Bacillaceae</taxon>
        <taxon>Rossellomorea</taxon>
    </lineage>
</organism>
<keyword evidence="1" id="KW-0812">Transmembrane</keyword>
<dbReference type="RefSeq" id="WP_159362396.1">
    <property type="nucleotide sequence ID" value="NZ_CP047394.1"/>
</dbReference>
<gene>
    <name evidence="2" type="ORF">FHE72_16775</name>
</gene>
<evidence type="ECO:0000256" key="1">
    <source>
        <dbReference type="SAM" id="Phobius"/>
    </source>
</evidence>
<dbReference type="EMBL" id="CP047394">
    <property type="protein sequence ID" value="QHE62487.1"/>
    <property type="molecule type" value="Genomic_DNA"/>
</dbReference>
<protein>
    <recommendedName>
        <fullName evidence="4">DUF4129 domain-containing protein</fullName>
    </recommendedName>
</protein>
<dbReference type="AlphaFoldDB" id="A0A6I6UMD5"/>
<accession>A0A6I6UMD5</accession>
<proteinExistence type="predicted"/>
<evidence type="ECO:0008006" key="4">
    <source>
        <dbReference type="Google" id="ProtNLM"/>
    </source>
</evidence>
<keyword evidence="1" id="KW-0472">Membrane</keyword>
<evidence type="ECO:0000313" key="3">
    <source>
        <dbReference type="Proteomes" id="UP000465062"/>
    </source>
</evidence>
<reference evidence="2 3" key="1">
    <citation type="submission" date="2019-06" db="EMBL/GenBank/DDBJ databases">
        <title>An operon consisting of a P-type ATPase gene and a transcriptional regular gene given the different cadmium resistance in Bacillus vietamensis 151-6 and Bacillus marisflavi 151-25.</title>
        <authorList>
            <person name="Yu X."/>
        </authorList>
    </citation>
    <scope>NUCLEOTIDE SEQUENCE [LARGE SCALE GENOMIC DNA]</scope>
    <source>
        <strain evidence="2 3">151-6</strain>
    </source>
</reference>
<sequence>MMQKTFVIFVFLFIGLATAFLLSEGSMATTSIIKHFYSNKEEVKSVEAGPPLVVNADQFTDLEEPPDHSGTWRRIIVKGKLPVNIPSSKGSNVRNNIITVMVALSILVAALWYWAKKKRANDVSRQAPDAFKEPSQKQVEKENLTVQTEALSLSSMNEVRVTFKQWENRLSPNKKRNKSETISEWFHRINGPVEVIPLYEKVRYGYADFTKEELERFISILK</sequence>
<evidence type="ECO:0000313" key="2">
    <source>
        <dbReference type="EMBL" id="QHE62487.1"/>
    </source>
</evidence>
<keyword evidence="1" id="KW-1133">Transmembrane helix</keyword>
<dbReference type="Proteomes" id="UP000465062">
    <property type="component" value="Chromosome"/>
</dbReference>
<feature type="transmembrane region" description="Helical" evidence="1">
    <location>
        <begin position="97"/>
        <end position="115"/>
    </location>
</feature>